<evidence type="ECO:0000313" key="3">
    <source>
        <dbReference type="Proteomes" id="UP001139516"/>
    </source>
</evidence>
<organism evidence="2 3">
    <name type="scientific">Roseomonas acroporae</name>
    <dbReference type="NCBI Taxonomy" id="2937791"/>
    <lineage>
        <taxon>Bacteria</taxon>
        <taxon>Pseudomonadati</taxon>
        <taxon>Pseudomonadota</taxon>
        <taxon>Alphaproteobacteria</taxon>
        <taxon>Acetobacterales</taxon>
        <taxon>Roseomonadaceae</taxon>
        <taxon>Roseomonas</taxon>
    </lineage>
</organism>
<protein>
    <submittedName>
        <fullName evidence="2">N-acetyltransferase</fullName>
    </submittedName>
</protein>
<reference evidence="2" key="1">
    <citation type="submission" date="2022-04" db="EMBL/GenBank/DDBJ databases">
        <title>Roseomonas acroporae sp. nov., isolated from coral Acropora digitifera.</title>
        <authorList>
            <person name="Sun H."/>
        </authorList>
    </citation>
    <scope>NUCLEOTIDE SEQUENCE</scope>
    <source>
        <strain evidence="2">NAR14</strain>
    </source>
</reference>
<dbReference type="InterPro" id="IPR031165">
    <property type="entry name" value="GNAT_YJDJ"/>
</dbReference>
<evidence type="ECO:0000259" key="1">
    <source>
        <dbReference type="PROSITE" id="PS51729"/>
    </source>
</evidence>
<evidence type="ECO:0000313" key="2">
    <source>
        <dbReference type="EMBL" id="MCK8785663.1"/>
    </source>
</evidence>
<comment type="caution">
    <text evidence="2">The sequence shown here is derived from an EMBL/GenBank/DDBJ whole genome shotgun (WGS) entry which is preliminary data.</text>
</comment>
<dbReference type="EMBL" id="JALPRX010000064">
    <property type="protein sequence ID" value="MCK8785663.1"/>
    <property type="molecule type" value="Genomic_DNA"/>
</dbReference>
<sequence>MSNAVEDNPGLNRFELAGQGAVAILEYERHGDRLVLTHTEVPQELAGQGIGSRLVRGVLDRVREEGGRIEPRCDFVASFIERHPEYRDLVAGAH</sequence>
<dbReference type="Gene3D" id="3.40.630.30">
    <property type="match status" value="1"/>
</dbReference>
<keyword evidence="3" id="KW-1185">Reference proteome</keyword>
<accession>A0A9X1YA74</accession>
<dbReference type="SUPFAM" id="SSF55729">
    <property type="entry name" value="Acyl-CoA N-acyltransferases (Nat)"/>
    <property type="match status" value="1"/>
</dbReference>
<dbReference type="PANTHER" id="PTHR31435">
    <property type="entry name" value="PROTEIN NATD1"/>
    <property type="match status" value="1"/>
</dbReference>
<name>A0A9X1YA74_9PROT</name>
<dbReference type="CDD" id="cd04301">
    <property type="entry name" value="NAT_SF"/>
    <property type="match status" value="1"/>
</dbReference>
<dbReference type="Pfam" id="PF14542">
    <property type="entry name" value="Acetyltransf_CG"/>
    <property type="match status" value="1"/>
</dbReference>
<dbReference type="Proteomes" id="UP001139516">
    <property type="component" value="Unassembled WGS sequence"/>
</dbReference>
<dbReference type="InterPro" id="IPR045057">
    <property type="entry name" value="Gcn5-rel_NAT"/>
</dbReference>
<feature type="domain" description="N-acetyltransferase" evidence="1">
    <location>
        <begin position="6"/>
        <end position="91"/>
    </location>
</feature>
<dbReference type="AlphaFoldDB" id="A0A9X1YA74"/>
<gene>
    <name evidence="2" type="ORF">M0638_14855</name>
</gene>
<proteinExistence type="predicted"/>
<dbReference type="PROSITE" id="PS51729">
    <property type="entry name" value="GNAT_YJDJ"/>
    <property type="match status" value="1"/>
</dbReference>
<dbReference type="InterPro" id="IPR016181">
    <property type="entry name" value="Acyl_CoA_acyltransferase"/>
</dbReference>
<dbReference type="RefSeq" id="WP_248667783.1">
    <property type="nucleotide sequence ID" value="NZ_JALPRX010000064.1"/>
</dbReference>
<dbReference type="PANTHER" id="PTHR31435:SF10">
    <property type="entry name" value="BSR4717 PROTEIN"/>
    <property type="match status" value="1"/>
</dbReference>